<dbReference type="InParanoid" id="A0A1X7UDH4"/>
<reference evidence="1" key="1">
    <citation type="submission" date="2017-05" db="UniProtKB">
        <authorList>
            <consortium name="EnsemblMetazoa"/>
        </authorList>
    </citation>
    <scope>IDENTIFICATION</scope>
</reference>
<dbReference type="EnsemblMetazoa" id="Aqu2.1.25817_001">
    <property type="protein sequence ID" value="Aqu2.1.25817_001"/>
    <property type="gene ID" value="Aqu2.1.25817"/>
</dbReference>
<evidence type="ECO:0000313" key="1">
    <source>
        <dbReference type="EnsemblMetazoa" id="Aqu2.1.25817_001"/>
    </source>
</evidence>
<organism evidence="1">
    <name type="scientific">Amphimedon queenslandica</name>
    <name type="common">Sponge</name>
    <dbReference type="NCBI Taxonomy" id="400682"/>
    <lineage>
        <taxon>Eukaryota</taxon>
        <taxon>Metazoa</taxon>
        <taxon>Porifera</taxon>
        <taxon>Demospongiae</taxon>
        <taxon>Heteroscleromorpha</taxon>
        <taxon>Haplosclerida</taxon>
        <taxon>Niphatidae</taxon>
        <taxon>Amphimedon</taxon>
    </lineage>
</organism>
<name>A0A1X7UDH4_AMPQE</name>
<accession>A0A1X7UDH4</accession>
<proteinExistence type="predicted"/>
<dbReference type="AlphaFoldDB" id="A0A1X7UDH4"/>
<sequence>VKHSATCSYSLHSTVRSFSDDYCQFSYSQLHGNLLLSLICGTTLLLRSPLTLQVHLAISRAVSAFTAVLTNSTGTVNTFSLPKFSYPTLSLSHSPTVLSSSDTTCMETDSISLDTNITCSETDGTCSCVKIPQQLNL</sequence>
<protein>
    <submittedName>
        <fullName evidence="1">Uncharacterized protein</fullName>
    </submittedName>
</protein>